<keyword evidence="2" id="KW-1185">Reference proteome</keyword>
<reference evidence="1 2" key="1">
    <citation type="submission" date="2023-03" db="EMBL/GenBank/DDBJ databases">
        <title>Roseibium porphyridii sp. nov. and Roseibium rhodosorbium sp. nov. isolated from marine algae, Porphyridium cruentum and Rhodosorus marinus, respectively.</title>
        <authorList>
            <person name="Lee M.W."/>
            <person name="Choi B.J."/>
            <person name="Lee J.K."/>
            <person name="Choi D.G."/>
            <person name="Baek J.H."/>
            <person name="Bayburt H."/>
            <person name="Kim J.M."/>
            <person name="Han D.M."/>
            <person name="Kim K.H."/>
            <person name="Jeon C.O."/>
        </authorList>
    </citation>
    <scope>NUCLEOTIDE SEQUENCE [LARGE SCALE GENOMIC DNA]</scope>
    <source>
        <strain evidence="1 2">KMA01</strain>
    </source>
</reference>
<protein>
    <recommendedName>
        <fullName evidence="3">Glycoside hydrolase family 5 protein</fullName>
    </recommendedName>
</protein>
<proteinExistence type="predicted"/>
<gene>
    <name evidence="1" type="ORF">K1718_00505</name>
</gene>
<dbReference type="EMBL" id="CP120863">
    <property type="protein sequence ID" value="WFE89872.1"/>
    <property type="molecule type" value="Genomic_DNA"/>
</dbReference>
<dbReference type="SUPFAM" id="SSF51445">
    <property type="entry name" value="(Trans)glycosidases"/>
    <property type="match status" value="1"/>
</dbReference>
<evidence type="ECO:0000313" key="1">
    <source>
        <dbReference type="EMBL" id="WFE89872.1"/>
    </source>
</evidence>
<organism evidence="1 2">
    <name type="scientific">Roseibium porphyridii</name>
    <dbReference type="NCBI Taxonomy" id="2866279"/>
    <lineage>
        <taxon>Bacteria</taxon>
        <taxon>Pseudomonadati</taxon>
        <taxon>Pseudomonadota</taxon>
        <taxon>Alphaproteobacteria</taxon>
        <taxon>Hyphomicrobiales</taxon>
        <taxon>Stappiaceae</taxon>
        <taxon>Roseibium</taxon>
    </lineage>
</organism>
<sequence>MTKISIQGEKFLIDGRPTHQGRSWKGHKVEGLLFNNRVVQAIFDDENPETRHQWAYPDTGVWDPERNLTEFCAVLPNYKAHGCDAVTINLQGGMPITKTETVQPWLNTAIDPEGNLKPGYMDRLYRLLRAADDAGVIVIVGLYYFGQDKYLTDEAAVKQGVVNACNWLLESGYQNILVEINNEADIPHYTHDILKPARVHELVTLAKEQSKNGRRLLAGTSFAGGAYHMRHDGVLDLQDMDSLQIGIPTEDVLAASDFALVHTNEMNMANTREVVRRTRAREAYKAHPMPVVINEDSIAVTNLFAAVEEYAPWGYYDQGENNYRDGYQSVPVNWAINTPSKRSFFDAVAEVTGAKSR</sequence>
<evidence type="ECO:0008006" key="3">
    <source>
        <dbReference type="Google" id="ProtNLM"/>
    </source>
</evidence>
<name>A0ABY8F309_9HYPH</name>
<dbReference type="Proteomes" id="UP001209803">
    <property type="component" value="Chromosome"/>
</dbReference>
<evidence type="ECO:0000313" key="2">
    <source>
        <dbReference type="Proteomes" id="UP001209803"/>
    </source>
</evidence>
<accession>A0ABY8F309</accession>
<dbReference type="InterPro" id="IPR017853">
    <property type="entry name" value="GH"/>
</dbReference>
<dbReference type="RefSeq" id="WP_265680103.1">
    <property type="nucleotide sequence ID" value="NZ_CP120863.1"/>
</dbReference>